<dbReference type="GO" id="GO:0042602">
    <property type="term" value="F:riboflavin reductase (NADPH) activity"/>
    <property type="evidence" value="ECO:0007669"/>
    <property type="project" value="TreeGrafter"/>
</dbReference>
<reference evidence="3 4" key="1">
    <citation type="submission" date="2020-12" db="EMBL/GenBank/DDBJ databases">
        <title>FDA dAtabase for Regulatory Grade micrObial Sequences (FDA-ARGOS): Supporting development and validation of Infectious Disease Dx tests.</title>
        <authorList>
            <person name="Sproer C."/>
            <person name="Gronow S."/>
            <person name="Severitt S."/>
            <person name="Schroder I."/>
            <person name="Tallon L."/>
            <person name="Sadzewicz L."/>
            <person name="Zhao X."/>
            <person name="Boylan J."/>
            <person name="Ott S."/>
            <person name="Bowen H."/>
            <person name="Vavikolanu K."/>
            <person name="Mehta A."/>
            <person name="Aluvathingal J."/>
            <person name="Nadendla S."/>
            <person name="Lowell S."/>
            <person name="Myers T."/>
            <person name="Yan Y."/>
            <person name="Sichtig H."/>
        </authorList>
    </citation>
    <scope>NUCLEOTIDE SEQUENCE [LARGE SCALE GENOMIC DNA]</scope>
    <source>
        <strain evidence="3 4">FDAARGOS_990</strain>
    </source>
</reference>
<evidence type="ECO:0000256" key="1">
    <source>
        <dbReference type="ARBA" id="ARBA00023002"/>
    </source>
</evidence>
<evidence type="ECO:0000313" key="4">
    <source>
        <dbReference type="Proteomes" id="UP000595374"/>
    </source>
</evidence>
<dbReference type="AlphaFoldDB" id="A0A7T3ZWL0"/>
<protein>
    <submittedName>
        <fullName evidence="3">Flavin reductase family protein</fullName>
    </submittedName>
</protein>
<name>A0A7T3ZWL0_9MICO</name>
<dbReference type="Proteomes" id="UP000595374">
    <property type="component" value="Chromosome"/>
</dbReference>
<dbReference type="SMART" id="SM00903">
    <property type="entry name" value="Flavin_Reduct"/>
    <property type="match status" value="1"/>
</dbReference>
<evidence type="ECO:0000313" key="3">
    <source>
        <dbReference type="EMBL" id="QQB13000.1"/>
    </source>
</evidence>
<sequence length="171" mass="18309">MDRSHEYSLTERYQELSDDIAAAVAVVSARRGQAAHAITVDSFLDVSYDPPTMAVSIYSGSRMMETLEMSDHFAISVLASDQRDLSERLGASGQPLYGALGGIGNFPAPRSGQPVLDGAIAWFELRLTDILEVATHSLVVGEVIALGAGADSGKSQPLLRWRKAYGTIGPR</sequence>
<dbReference type="SUPFAM" id="SSF50475">
    <property type="entry name" value="FMN-binding split barrel"/>
    <property type="match status" value="1"/>
</dbReference>
<dbReference type="InterPro" id="IPR050268">
    <property type="entry name" value="NADH-dep_flavin_reductase"/>
</dbReference>
<accession>A0A7T3ZWL0</accession>
<dbReference type="Gene3D" id="2.30.110.10">
    <property type="entry name" value="Electron Transport, Fmn-binding Protein, Chain A"/>
    <property type="match status" value="1"/>
</dbReference>
<gene>
    <name evidence="3" type="ORF">I6H47_08930</name>
</gene>
<dbReference type="InterPro" id="IPR002563">
    <property type="entry name" value="Flavin_Rdtase-like_dom"/>
</dbReference>
<dbReference type="PANTHER" id="PTHR30466:SF1">
    <property type="entry name" value="FMN REDUCTASE (NADH) RUTF"/>
    <property type="match status" value="1"/>
</dbReference>
<evidence type="ECO:0000259" key="2">
    <source>
        <dbReference type="SMART" id="SM00903"/>
    </source>
</evidence>
<dbReference type="PANTHER" id="PTHR30466">
    <property type="entry name" value="FLAVIN REDUCTASE"/>
    <property type="match status" value="1"/>
</dbReference>
<organism evidence="3 4">
    <name type="scientific">Brevibacterium casei</name>
    <dbReference type="NCBI Taxonomy" id="33889"/>
    <lineage>
        <taxon>Bacteria</taxon>
        <taxon>Bacillati</taxon>
        <taxon>Actinomycetota</taxon>
        <taxon>Actinomycetes</taxon>
        <taxon>Micrococcales</taxon>
        <taxon>Brevibacteriaceae</taxon>
        <taxon>Brevibacterium</taxon>
    </lineage>
</organism>
<feature type="domain" description="Flavin reductase like" evidence="2">
    <location>
        <begin position="17"/>
        <end position="167"/>
    </location>
</feature>
<dbReference type="RefSeq" id="WP_198498236.1">
    <property type="nucleotide sequence ID" value="NZ_CP065989.1"/>
</dbReference>
<keyword evidence="1" id="KW-0560">Oxidoreductase</keyword>
<dbReference type="GO" id="GO:0010181">
    <property type="term" value="F:FMN binding"/>
    <property type="evidence" value="ECO:0007669"/>
    <property type="project" value="InterPro"/>
</dbReference>
<dbReference type="EMBL" id="CP065989">
    <property type="protein sequence ID" value="QQB13000.1"/>
    <property type="molecule type" value="Genomic_DNA"/>
</dbReference>
<dbReference type="Pfam" id="PF01613">
    <property type="entry name" value="Flavin_Reduct"/>
    <property type="match status" value="1"/>
</dbReference>
<dbReference type="InterPro" id="IPR012349">
    <property type="entry name" value="Split_barrel_FMN-bd"/>
</dbReference>
<proteinExistence type="predicted"/>